<sequence length="49" mass="5488">LLVTLVPVVDCSEAVHVRNDLNEEEKEVCSATANFETIVENLLDKLVEF</sequence>
<reference evidence="1" key="1">
    <citation type="submission" date="2016-06" db="UniProtKB">
        <authorList>
            <consortium name="WormBaseParasite"/>
        </authorList>
    </citation>
    <scope>IDENTIFICATION</scope>
</reference>
<protein>
    <submittedName>
        <fullName evidence="1">CPSF73-100_C domain-containing protein</fullName>
    </submittedName>
</protein>
<dbReference type="WBParaSite" id="GPUH_0000880701-mRNA-1">
    <property type="protein sequence ID" value="GPUH_0000880701-mRNA-1"/>
    <property type="gene ID" value="GPUH_0000880701"/>
</dbReference>
<evidence type="ECO:0000313" key="1">
    <source>
        <dbReference type="WBParaSite" id="GPUH_0000880701-mRNA-1"/>
    </source>
</evidence>
<dbReference type="AlphaFoldDB" id="A0A183DJA6"/>
<proteinExistence type="predicted"/>
<organism evidence="1">
    <name type="scientific">Gongylonema pulchrum</name>
    <dbReference type="NCBI Taxonomy" id="637853"/>
    <lineage>
        <taxon>Eukaryota</taxon>
        <taxon>Metazoa</taxon>
        <taxon>Ecdysozoa</taxon>
        <taxon>Nematoda</taxon>
        <taxon>Chromadorea</taxon>
        <taxon>Rhabditida</taxon>
        <taxon>Spirurina</taxon>
        <taxon>Spiruromorpha</taxon>
        <taxon>Spiruroidea</taxon>
        <taxon>Gongylonematidae</taxon>
        <taxon>Gongylonema</taxon>
    </lineage>
</organism>
<name>A0A183DJA6_9BILA</name>
<accession>A0A183DJA6</accession>